<dbReference type="eggNOG" id="COG1670">
    <property type="taxonomic scope" value="Bacteria"/>
</dbReference>
<evidence type="ECO:0000259" key="1">
    <source>
        <dbReference type="PROSITE" id="PS51186"/>
    </source>
</evidence>
<dbReference type="STRING" id="78345.BMERY_1213"/>
<protein>
    <submittedName>
        <fullName evidence="2">Acetyltransferase</fullName>
    </submittedName>
</protein>
<reference evidence="2 3" key="1">
    <citation type="submission" date="2014-03" db="EMBL/GenBank/DDBJ databases">
        <title>Genomics of Bifidobacteria.</title>
        <authorList>
            <person name="Ventura M."/>
            <person name="Milani C."/>
            <person name="Lugli G.A."/>
        </authorList>
    </citation>
    <scope>NUCLEOTIDE SEQUENCE [LARGE SCALE GENOMIC DNA]</scope>
    <source>
        <strain evidence="2 3">LMG 11341</strain>
    </source>
</reference>
<organism evidence="2 3">
    <name type="scientific">Bifidobacterium merycicum</name>
    <dbReference type="NCBI Taxonomy" id="78345"/>
    <lineage>
        <taxon>Bacteria</taxon>
        <taxon>Bacillati</taxon>
        <taxon>Actinomycetota</taxon>
        <taxon>Actinomycetes</taxon>
        <taxon>Bifidobacteriales</taxon>
        <taxon>Bifidobacteriaceae</taxon>
        <taxon>Bifidobacterium</taxon>
    </lineage>
</organism>
<keyword evidence="3" id="KW-1185">Reference proteome</keyword>
<feature type="domain" description="N-acetyltransferase" evidence="1">
    <location>
        <begin position="10"/>
        <end position="174"/>
    </location>
</feature>
<sequence length="188" mass="21116">MTEVLTTERLTLRPWKVGDADETRVLFSLASNPHIGPRAGWPAHRSVEDSAAIIRGVLSTDETYAVVLSATGEPVGSIGLKPLSGIIAPSAEENRGALEIGYWIGEPYWGRGLVPEAARELMRYGFEDLGLEAIWGTHDVNNKQSSRVMDKLGLRIVRTRDHVYFPLIDEYHDEAIRRITRAQWEHER</sequence>
<dbReference type="PROSITE" id="PS51186">
    <property type="entry name" value="GNAT"/>
    <property type="match status" value="1"/>
</dbReference>
<dbReference type="OrthoDB" id="4142102at2"/>
<evidence type="ECO:0000313" key="2">
    <source>
        <dbReference type="EMBL" id="KFI71689.1"/>
    </source>
</evidence>
<dbReference type="Proteomes" id="UP000029060">
    <property type="component" value="Unassembled WGS sequence"/>
</dbReference>
<evidence type="ECO:0000313" key="3">
    <source>
        <dbReference type="Proteomes" id="UP000029060"/>
    </source>
</evidence>
<dbReference type="Pfam" id="PF13302">
    <property type="entry name" value="Acetyltransf_3"/>
    <property type="match status" value="1"/>
</dbReference>
<dbReference type="SUPFAM" id="SSF55729">
    <property type="entry name" value="Acyl-CoA N-acyltransferases (Nat)"/>
    <property type="match status" value="1"/>
</dbReference>
<dbReference type="EMBL" id="JGZC01000001">
    <property type="protein sequence ID" value="KFI71689.1"/>
    <property type="molecule type" value="Genomic_DNA"/>
</dbReference>
<dbReference type="RefSeq" id="WP_033521708.1">
    <property type="nucleotide sequence ID" value="NZ_JGZC01000001.1"/>
</dbReference>
<dbReference type="AlphaFoldDB" id="A0A087BKY9"/>
<dbReference type="PANTHER" id="PTHR43792:SF1">
    <property type="entry name" value="N-ACETYLTRANSFERASE DOMAIN-CONTAINING PROTEIN"/>
    <property type="match status" value="1"/>
</dbReference>
<dbReference type="InterPro" id="IPR051531">
    <property type="entry name" value="N-acetyltransferase"/>
</dbReference>
<gene>
    <name evidence="2" type="ORF">BMERY_1213</name>
</gene>
<dbReference type="InterPro" id="IPR016181">
    <property type="entry name" value="Acyl_CoA_acyltransferase"/>
</dbReference>
<accession>A0A087BKY9</accession>
<dbReference type="Gene3D" id="3.40.630.30">
    <property type="match status" value="1"/>
</dbReference>
<name>A0A087BKY9_9BIFI</name>
<keyword evidence="2" id="KW-0808">Transferase</keyword>
<dbReference type="PANTHER" id="PTHR43792">
    <property type="entry name" value="GNAT FAMILY, PUTATIVE (AFU_ORTHOLOGUE AFUA_3G00765)-RELATED-RELATED"/>
    <property type="match status" value="1"/>
</dbReference>
<dbReference type="GO" id="GO:0016747">
    <property type="term" value="F:acyltransferase activity, transferring groups other than amino-acyl groups"/>
    <property type="evidence" value="ECO:0007669"/>
    <property type="project" value="InterPro"/>
</dbReference>
<proteinExistence type="predicted"/>
<comment type="caution">
    <text evidence="2">The sequence shown here is derived from an EMBL/GenBank/DDBJ whole genome shotgun (WGS) entry which is preliminary data.</text>
</comment>
<dbReference type="InterPro" id="IPR000182">
    <property type="entry name" value="GNAT_dom"/>
</dbReference>